<comment type="caution">
    <text evidence="9">Lacks conserved residue(s) required for the propagation of feature annotation.</text>
</comment>
<feature type="binding site" evidence="9">
    <location>
        <position position="39"/>
    </location>
    <ligand>
        <name>3-phosphoshikimate</name>
        <dbReference type="ChEBI" id="CHEBI:145989"/>
    </ligand>
</feature>
<dbReference type="GO" id="GO:0009073">
    <property type="term" value="P:aromatic amino acid family biosynthetic process"/>
    <property type="evidence" value="ECO:0007669"/>
    <property type="project" value="UniProtKB-KW"/>
</dbReference>
<comment type="function">
    <text evidence="1 9">Catalyzes the transfer of the enolpyruvyl moiety of phosphoenolpyruvate (PEP) to the 5-hydroxyl of shikimate-3-phosphate (S3P) to produce enolpyruvyl shikimate-3-phosphate and inorganic phosphate.</text>
</comment>
<dbReference type="EMBL" id="JAAHFQ010000061">
    <property type="protein sequence ID" value="NER26972.1"/>
    <property type="molecule type" value="Genomic_DNA"/>
</dbReference>
<dbReference type="PROSITE" id="PS00104">
    <property type="entry name" value="EPSP_SYNTHASE_1"/>
    <property type="match status" value="1"/>
</dbReference>
<keyword evidence="5 9" id="KW-0028">Amino-acid biosynthesis</keyword>
<comment type="subcellular location">
    <subcellularLocation>
        <location evidence="9">Cytoplasm</location>
    </subcellularLocation>
</comment>
<evidence type="ECO:0000259" key="10">
    <source>
        <dbReference type="Pfam" id="PF00275"/>
    </source>
</evidence>
<dbReference type="HAMAP" id="MF_00210">
    <property type="entry name" value="EPSP_synth"/>
    <property type="match status" value="1"/>
</dbReference>
<dbReference type="GO" id="GO:0009423">
    <property type="term" value="P:chorismate biosynthetic process"/>
    <property type="evidence" value="ECO:0007669"/>
    <property type="project" value="UniProtKB-UniRule"/>
</dbReference>
<feature type="binding site" evidence="9">
    <location>
        <position position="362"/>
    </location>
    <ligand>
        <name>3-phosphoshikimate</name>
        <dbReference type="ChEBI" id="CHEBI:145989"/>
    </ligand>
</feature>
<dbReference type="UniPathway" id="UPA00053">
    <property type="reaction ID" value="UER00089"/>
</dbReference>
<dbReference type="InterPro" id="IPR036968">
    <property type="entry name" value="Enolpyruvate_Tfrase_sf"/>
</dbReference>
<evidence type="ECO:0000256" key="1">
    <source>
        <dbReference type="ARBA" id="ARBA00002174"/>
    </source>
</evidence>
<dbReference type="NCBIfam" id="TIGR01356">
    <property type="entry name" value="aroA"/>
    <property type="match status" value="1"/>
</dbReference>
<evidence type="ECO:0000256" key="4">
    <source>
        <dbReference type="ARBA" id="ARBA00022490"/>
    </source>
</evidence>
<evidence type="ECO:0000256" key="5">
    <source>
        <dbReference type="ARBA" id="ARBA00022605"/>
    </source>
</evidence>
<dbReference type="Pfam" id="PF00275">
    <property type="entry name" value="EPSP_synthase"/>
    <property type="match status" value="1"/>
</dbReference>
<organism evidence="11">
    <name type="scientific">Symploca sp. SIO1C4</name>
    <dbReference type="NCBI Taxonomy" id="2607765"/>
    <lineage>
        <taxon>Bacteria</taxon>
        <taxon>Bacillati</taxon>
        <taxon>Cyanobacteriota</taxon>
        <taxon>Cyanophyceae</taxon>
        <taxon>Coleofasciculales</taxon>
        <taxon>Coleofasciculaceae</taxon>
        <taxon>Symploca</taxon>
    </lineage>
</organism>
<dbReference type="Gene3D" id="3.65.10.10">
    <property type="entry name" value="Enolpyruvate transferase domain"/>
    <property type="match status" value="2"/>
</dbReference>
<feature type="binding site" evidence="9">
    <location>
        <position position="185"/>
    </location>
    <ligand>
        <name>3-phosphoshikimate</name>
        <dbReference type="ChEBI" id="CHEBI:145989"/>
    </ligand>
</feature>
<feature type="binding site" evidence="9">
    <location>
        <position position="187"/>
    </location>
    <ligand>
        <name>3-phosphoshikimate</name>
        <dbReference type="ChEBI" id="CHEBI:145989"/>
    </ligand>
</feature>
<evidence type="ECO:0000256" key="3">
    <source>
        <dbReference type="ARBA" id="ARBA00009948"/>
    </source>
</evidence>
<dbReference type="InterPro" id="IPR001986">
    <property type="entry name" value="Enolpyruvate_Tfrase_dom"/>
</dbReference>
<gene>
    <name evidence="9 11" type="primary">aroA</name>
    <name evidence="11" type="ORF">F6J89_04890</name>
</gene>
<dbReference type="FunFam" id="3.65.10.10:FF:000006">
    <property type="entry name" value="3-phosphoshikimate 1-carboxyvinyltransferase"/>
    <property type="match status" value="1"/>
</dbReference>
<dbReference type="PROSITE" id="PS00885">
    <property type="entry name" value="EPSP_SYNTHASE_2"/>
    <property type="match status" value="1"/>
</dbReference>
<dbReference type="InterPro" id="IPR006264">
    <property type="entry name" value="EPSP_synthase"/>
</dbReference>
<comment type="pathway">
    <text evidence="2 9">Metabolic intermediate biosynthesis; chorismate biosynthesis; chorismate from D-erythrose 4-phosphate and phosphoenolpyruvate: step 6/7.</text>
</comment>
<feature type="binding site" evidence="9">
    <location>
        <position position="335"/>
    </location>
    <ligand>
        <name>3-phosphoshikimate</name>
        <dbReference type="ChEBI" id="CHEBI:145989"/>
    </ligand>
</feature>
<protein>
    <recommendedName>
        <fullName evidence="9">3-phosphoshikimate 1-carboxyvinyltransferase</fullName>
        <ecNumber evidence="9">2.5.1.19</ecNumber>
    </recommendedName>
    <alternativeName>
        <fullName evidence="9">5-enolpyruvylshikimate-3-phosphate synthase</fullName>
        <shortName evidence="9">EPSP synthase</shortName>
        <shortName evidence="9">EPSPS</shortName>
    </alternativeName>
</protein>
<comment type="subunit">
    <text evidence="9">Monomer.</text>
</comment>
<feature type="binding site" evidence="9">
    <location>
        <position position="38"/>
    </location>
    <ligand>
        <name>phosphoenolpyruvate</name>
        <dbReference type="ChEBI" id="CHEBI:58702"/>
    </ligand>
</feature>
<evidence type="ECO:0000256" key="9">
    <source>
        <dbReference type="HAMAP-Rule" id="MF_00210"/>
    </source>
</evidence>
<dbReference type="InterPro" id="IPR013792">
    <property type="entry name" value="RNA3'P_cycl/enolpyr_Trfase_a/b"/>
</dbReference>
<name>A0A6B3N8M6_9CYAN</name>
<feature type="binding site" evidence="9">
    <location>
        <position position="38"/>
    </location>
    <ligand>
        <name>3-phosphoshikimate</name>
        <dbReference type="ChEBI" id="CHEBI:145989"/>
    </ligand>
</feature>
<feature type="binding site" evidence="9">
    <location>
        <position position="187"/>
    </location>
    <ligand>
        <name>phosphoenolpyruvate</name>
        <dbReference type="ChEBI" id="CHEBI:58702"/>
    </ligand>
</feature>
<feature type="active site" description="Proton acceptor" evidence="9">
    <location>
        <position position="335"/>
    </location>
</feature>
<keyword evidence="6 9" id="KW-0808">Transferase</keyword>
<dbReference type="EC" id="2.5.1.19" evidence="9"/>
<dbReference type="GO" id="GO:0008652">
    <property type="term" value="P:amino acid biosynthetic process"/>
    <property type="evidence" value="ECO:0007669"/>
    <property type="project" value="UniProtKB-KW"/>
</dbReference>
<comment type="catalytic activity">
    <reaction evidence="8">
        <text>3-phosphoshikimate + phosphoenolpyruvate = 5-O-(1-carboxyvinyl)-3-phosphoshikimate + phosphate</text>
        <dbReference type="Rhea" id="RHEA:21256"/>
        <dbReference type="ChEBI" id="CHEBI:43474"/>
        <dbReference type="ChEBI" id="CHEBI:57701"/>
        <dbReference type="ChEBI" id="CHEBI:58702"/>
        <dbReference type="ChEBI" id="CHEBI:145989"/>
        <dbReference type="EC" id="2.5.1.19"/>
    </reaction>
    <physiologicalReaction direction="left-to-right" evidence="8">
        <dbReference type="Rhea" id="RHEA:21257"/>
    </physiologicalReaction>
</comment>
<dbReference type="SUPFAM" id="SSF55205">
    <property type="entry name" value="EPT/RTPC-like"/>
    <property type="match status" value="1"/>
</dbReference>
<evidence type="ECO:0000256" key="8">
    <source>
        <dbReference type="ARBA" id="ARBA00044633"/>
    </source>
</evidence>
<feature type="binding site" evidence="9">
    <location>
        <position position="111"/>
    </location>
    <ligand>
        <name>phosphoenolpyruvate</name>
        <dbReference type="ChEBI" id="CHEBI:58702"/>
    </ligand>
</feature>
<feature type="binding site" evidence="9">
    <location>
        <position position="408"/>
    </location>
    <ligand>
        <name>phosphoenolpyruvate</name>
        <dbReference type="ChEBI" id="CHEBI:58702"/>
    </ligand>
</feature>
<proteinExistence type="inferred from homology"/>
<evidence type="ECO:0000256" key="6">
    <source>
        <dbReference type="ARBA" id="ARBA00022679"/>
    </source>
</evidence>
<dbReference type="PANTHER" id="PTHR21090">
    <property type="entry name" value="AROM/DEHYDROQUINATE SYNTHASE"/>
    <property type="match status" value="1"/>
</dbReference>
<reference evidence="11" key="1">
    <citation type="submission" date="2019-11" db="EMBL/GenBank/DDBJ databases">
        <title>Genomic insights into an expanded diversity of filamentous marine cyanobacteria reveals the extraordinary biosynthetic potential of Moorea and Okeania.</title>
        <authorList>
            <person name="Ferreira Leao T."/>
            <person name="Wang M."/>
            <person name="Moss N."/>
            <person name="Da Silva R."/>
            <person name="Sanders J."/>
            <person name="Nurk S."/>
            <person name="Gurevich A."/>
            <person name="Humphrey G."/>
            <person name="Reher R."/>
            <person name="Zhu Q."/>
            <person name="Belda-Ferre P."/>
            <person name="Glukhov E."/>
            <person name="Rex R."/>
            <person name="Dorrestein P.C."/>
            <person name="Knight R."/>
            <person name="Pevzner P."/>
            <person name="Gerwick W.H."/>
            <person name="Gerwick L."/>
        </authorList>
    </citation>
    <scope>NUCLEOTIDE SEQUENCE</scope>
    <source>
        <strain evidence="11">SIO1C4</strain>
    </source>
</reference>
<dbReference type="PANTHER" id="PTHR21090:SF5">
    <property type="entry name" value="PENTAFUNCTIONAL AROM POLYPEPTIDE"/>
    <property type="match status" value="1"/>
</dbReference>
<feature type="binding site" evidence="9">
    <location>
        <position position="43"/>
    </location>
    <ligand>
        <name>3-phosphoshikimate</name>
        <dbReference type="ChEBI" id="CHEBI:145989"/>
    </ligand>
</feature>
<evidence type="ECO:0000313" key="11">
    <source>
        <dbReference type="EMBL" id="NER26972.1"/>
    </source>
</evidence>
<dbReference type="CDD" id="cd01556">
    <property type="entry name" value="EPSP_synthase"/>
    <property type="match status" value="1"/>
</dbReference>
<dbReference type="PIRSF" id="PIRSF000505">
    <property type="entry name" value="EPSPS"/>
    <property type="match status" value="1"/>
</dbReference>
<keyword evidence="7 9" id="KW-0057">Aromatic amino acid biosynthesis</keyword>
<evidence type="ECO:0000256" key="7">
    <source>
        <dbReference type="ARBA" id="ARBA00023141"/>
    </source>
</evidence>
<sequence length="449" mass="47441">MINTTINPINFNNQTDLTIQPPASGLSLRGSLSIPGDKSISHRALMLGALAQGETRIQGLLLGEDVISTAECLRALGAEISELTASEILVKGRGLGQFQEPIDVLNTGNSGTTMRLILGILAAQNNCFFTLTGDRSLRSRPMSRVIKPLTQMGAKIWARQNNNLAPLAIKGTQLNPIHYHSPVASAQVKSCILLAGLMTAGNTTVTEPALSRDHSERMLKAFGAELKTDPETNSVTITGGNSLQGQSVIVPGDISSASFWLVAASVVPDSELTLKNVGINSTRTGILDVLFKMGAQIKIENERIVAGEPIADLLVSSSGLQGCEIAGELTLRAIDEIPIIVVAAAFAQGTTLIKDAAELRVKECDRLSVMATQLSGMGAKITEYPDGLEIQGGYPLSGAEVESHDDHRIAMSLAVAALQASGTTIIKEATAANISYPNFFESLQQVCDS</sequence>
<keyword evidence="4 9" id="KW-0963">Cytoplasm</keyword>
<feature type="binding site" evidence="9">
    <location>
        <position position="140"/>
    </location>
    <ligand>
        <name>phosphoenolpyruvate</name>
        <dbReference type="ChEBI" id="CHEBI:58702"/>
    </ligand>
</feature>
<accession>A0A6B3N8M6</accession>
<dbReference type="AlphaFoldDB" id="A0A6B3N8M6"/>
<comment type="similarity">
    <text evidence="3 9">Belongs to the EPSP synthase family.</text>
</comment>
<dbReference type="GO" id="GO:0005737">
    <property type="term" value="C:cytoplasm"/>
    <property type="evidence" value="ECO:0007669"/>
    <property type="project" value="UniProtKB-SubCell"/>
</dbReference>
<comment type="caution">
    <text evidence="11">The sequence shown here is derived from an EMBL/GenBank/DDBJ whole genome shotgun (WGS) entry which is preliminary data.</text>
</comment>
<dbReference type="InterPro" id="IPR023193">
    <property type="entry name" value="EPSP_synthase_CS"/>
</dbReference>
<dbReference type="GO" id="GO:0003866">
    <property type="term" value="F:3-phosphoshikimate 1-carboxyvinyltransferase activity"/>
    <property type="evidence" value="ECO:0007669"/>
    <property type="project" value="UniProtKB-UniRule"/>
</dbReference>
<evidence type="ECO:0000256" key="2">
    <source>
        <dbReference type="ARBA" id="ARBA00004811"/>
    </source>
</evidence>
<feature type="binding site" evidence="9">
    <location>
        <position position="366"/>
    </location>
    <ligand>
        <name>phosphoenolpyruvate</name>
        <dbReference type="ChEBI" id="CHEBI:58702"/>
    </ligand>
</feature>
<feature type="domain" description="Enolpyruvate transferase" evidence="10">
    <location>
        <begin position="27"/>
        <end position="443"/>
    </location>
</feature>
<dbReference type="FunFam" id="3.65.10.10:FF:000005">
    <property type="entry name" value="3-phosphoshikimate 1-carboxyvinyltransferase"/>
    <property type="match status" value="1"/>
</dbReference>